<dbReference type="InterPro" id="IPR036691">
    <property type="entry name" value="Endo/exonu/phosph_ase_sf"/>
</dbReference>
<dbReference type="EMBL" id="JAAMRR010000630">
    <property type="protein sequence ID" value="NGX95924.1"/>
    <property type="molecule type" value="Genomic_DNA"/>
</dbReference>
<name>A0A7C9RF89_9BRAD</name>
<keyword evidence="2" id="KW-0540">Nuclease</keyword>
<dbReference type="GO" id="GO:0004527">
    <property type="term" value="F:exonuclease activity"/>
    <property type="evidence" value="ECO:0007669"/>
    <property type="project" value="UniProtKB-KW"/>
</dbReference>
<organism evidence="2 3">
    <name type="scientific">Candidatus Afipia apatlaquensis</name>
    <dbReference type="NCBI Taxonomy" id="2712852"/>
    <lineage>
        <taxon>Bacteria</taxon>
        <taxon>Pseudomonadati</taxon>
        <taxon>Pseudomonadota</taxon>
        <taxon>Alphaproteobacteria</taxon>
        <taxon>Hyphomicrobiales</taxon>
        <taxon>Nitrobacteraceae</taxon>
        <taxon>Afipia</taxon>
    </lineage>
</organism>
<evidence type="ECO:0000313" key="3">
    <source>
        <dbReference type="Proteomes" id="UP000480266"/>
    </source>
</evidence>
<sequence>MRLASYNVENLFDRAKAMNLDTWEEGKPVLEKFAALNKLLGEITYTAAMKTKLAELMIDLGLEKSDTGPFVILRRNRGGLLKRPQAGGIEIVAQGRADWVGSLELRDEPINEHAMRNTARVLIDLKADVLGVVEAENRPVLAAFNAEIIRALDGMPFRHVMLIDGNDERGIDVGLMTREGFPIGPMRSHVDDRSENGEAIFSRDCPEYSITTPSGGHLIVMVNHLKSKGYGSKAASDAKRHAQAARMKAIYEEVIADGAENIAIIGDFNDTPDSEPLKPLLHDTDLKDIFTHPAFEDGGYPGTYGLCNAANKIDYILLSPSLYQRVERGGVFRTGMWPGSRPRRWDVFEELKRPEDAGSDHAAVWVDVNI</sequence>
<proteinExistence type="predicted"/>
<dbReference type="Gene3D" id="3.60.10.10">
    <property type="entry name" value="Endonuclease/exonuclease/phosphatase"/>
    <property type="match status" value="1"/>
</dbReference>
<comment type="caution">
    <text evidence="2">The sequence shown here is derived from an EMBL/GenBank/DDBJ whole genome shotgun (WGS) entry which is preliminary data.</text>
</comment>
<evidence type="ECO:0000259" key="1">
    <source>
        <dbReference type="Pfam" id="PF19580"/>
    </source>
</evidence>
<protein>
    <submittedName>
        <fullName evidence="2">Endonuclease/exonuclease/phosphatase family protein</fullName>
    </submittedName>
</protein>
<evidence type="ECO:0000313" key="2">
    <source>
        <dbReference type="EMBL" id="NGX95924.1"/>
    </source>
</evidence>
<dbReference type="SUPFAM" id="SSF56219">
    <property type="entry name" value="DNase I-like"/>
    <property type="match status" value="1"/>
</dbReference>
<feature type="domain" description="Endonuclease/exonuclease/phosphatase" evidence="1">
    <location>
        <begin position="115"/>
        <end position="285"/>
    </location>
</feature>
<reference evidence="2" key="1">
    <citation type="submission" date="2020-02" db="EMBL/GenBank/DDBJ databases">
        <title>Draft genome sequence of Candidatus Afipia apatlaquensis IBT-C3, a potential strain for decolorization of textile dyes.</title>
        <authorList>
            <person name="Sanchez-Reyes A."/>
            <person name="Breton-Deval L."/>
            <person name="Mangelson H."/>
            <person name="Sanchez-Flores A."/>
        </authorList>
    </citation>
    <scope>NUCLEOTIDE SEQUENCE [LARGE SCALE GENOMIC DNA]</scope>
    <source>
        <strain evidence="2">IBT-C3</strain>
    </source>
</reference>
<dbReference type="InterPro" id="IPR005135">
    <property type="entry name" value="Endo/exonuclease/phosphatase"/>
</dbReference>
<gene>
    <name evidence="2" type="ORF">G4V63_12035</name>
</gene>
<dbReference type="Proteomes" id="UP000480266">
    <property type="component" value="Unassembled WGS sequence"/>
</dbReference>
<dbReference type="Pfam" id="PF19580">
    <property type="entry name" value="Exo_endo_phos_3"/>
    <property type="match status" value="1"/>
</dbReference>
<dbReference type="PANTHER" id="PTHR42834">
    <property type="entry name" value="ENDONUCLEASE/EXONUCLEASE/PHOSPHATASE FAMILY PROTEIN (AFU_ORTHOLOGUE AFUA_3G09210)"/>
    <property type="match status" value="1"/>
</dbReference>
<accession>A0A7C9RF89</accession>
<dbReference type="AlphaFoldDB" id="A0A7C9RF89"/>
<keyword evidence="2" id="KW-0378">Hydrolase</keyword>
<dbReference type="PANTHER" id="PTHR42834:SF1">
    <property type="entry name" value="ENDONUCLEASE_EXONUCLEASE_PHOSPHATASE FAMILY PROTEIN (AFU_ORTHOLOGUE AFUA_3G09210)"/>
    <property type="match status" value="1"/>
</dbReference>
<dbReference type="GO" id="GO:0004519">
    <property type="term" value="F:endonuclease activity"/>
    <property type="evidence" value="ECO:0007669"/>
    <property type="project" value="UniProtKB-KW"/>
</dbReference>
<keyword evidence="3" id="KW-1185">Reference proteome</keyword>
<keyword evidence="2" id="KW-0255">Endonuclease</keyword>